<evidence type="ECO:0000313" key="3">
    <source>
        <dbReference type="Proteomes" id="UP001356427"/>
    </source>
</evidence>
<dbReference type="AlphaFoldDB" id="A0AAN8Q5I6"/>
<evidence type="ECO:0000313" key="2">
    <source>
        <dbReference type="EMBL" id="KAK6292369.1"/>
    </source>
</evidence>
<comment type="caution">
    <text evidence="2">The sequence shown here is derived from an EMBL/GenBank/DDBJ whole genome shotgun (WGS) entry which is preliminary data.</text>
</comment>
<sequence>MCSPGTAEQGQHHPPHLDWRCLSVAAEDQTVTEHRLQTQQTGCHSTLRGKVGGEKGRNSFPCLFKTPLEGARPEGRDLCILIQWVLRKEARSQGDAIEILQWTSDPSKTSPNTAQHASPGEMTV</sequence>
<name>A0AAN8Q5I6_9TELE</name>
<feature type="compositionally biased region" description="Polar residues" evidence="1">
    <location>
        <begin position="101"/>
        <end position="116"/>
    </location>
</feature>
<gene>
    <name evidence="2" type="ORF">J4Q44_G00369530</name>
</gene>
<dbReference type="EMBL" id="JAGTTL010000038">
    <property type="protein sequence ID" value="KAK6292369.1"/>
    <property type="molecule type" value="Genomic_DNA"/>
</dbReference>
<reference evidence="2 3" key="1">
    <citation type="submission" date="2021-04" db="EMBL/GenBank/DDBJ databases">
        <authorList>
            <person name="De Guttry C."/>
            <person name="Zahm M."/>
            <person name="Klopp C."/>
            <person name="Cabau C."/>
            <person name="Louis A."/>
            <person name="Berthelot C."/>
            <person name="Parey E."/>
            <person name="Roest Crollius H."/>
            <person name="Montfort J."/>
            <person name="Robinson-Rechavi M."/>
            <person name="Bucao C."/>
            <person name="Bouchez O."/>
            <person name="Gislard M."/>
            <person name="Lluch J."/>
            <person name="Milhes M."/>
            <person name="Lampietro C."/>
            <person name="Lopez Roques C."/>
            <person name="Donnadieu C."/>
            <person name="Braasch I."/>
            <person name="Desvignes T."/>
            <person name="Postlethwait J."/>
            <person name="Bobe J."/>
            <person name="Wedekind C."/>
            <person name="Guiguen Y."/>
        </authorList>
    </citation>
    <scope>NUCLEOTIDE SEQUENCE [LARGE SCALE GENOMIC DNA]</scope>
    <source>
        <strain evidence="2">Cs_M1</strain>
        <tissue evidence="2">Blood</tissue>
    </source>
</reference>
<evidence type="ECO:0000256" key="1">
    <source>
        <dbReference type="SAM" id="MobiDB-lite"/>
    </source>
</evidence>
<protein>
    <submittedName>
        <fullName evidence="2">Uncharacterized protein</fullName>
    </submittedName>
</protein>
<organism evidence="2 3">
    <name type="scientific">Coregonus suidteri</name>
    <dbReference type="NCBI Taxonomy" id="861788"/>
    <lineage>
        <taxon>Eukaryota</taxon>
        <taxon>Metazoa</taxon>
        <taxon>Chordata</taxon>
        <taxon>Craniata</taxon>
        <taxon>Vertebrata</taxon>
        <taxon>Euteleostomi</taxon>
        <taxon>Actinopterygii</taxon>
        <taxon>Neopterygii</taxon>
        <taxon>Teleostei</taxon>
        <taxon>Protacanthopterygii</taxon>
        <taxon>Salmoniformes</taxon>
        <taxon>Salmonidae</taxon>
        <taxon>Coregoninae</taxon>
        <taxon>Coregonus</taxon>
    </lineage>
</organism>
<proteinExistence type="predicted"/>
<accession>A0AAN8Q5I6</accession>
<dbReference type="Proteomes" id="UP001356427">
    <property type="component" value="Unassembled WGS sequence"/>
</dbReference>
<feature type="region of interest" description="Disordered" evidence="1">
    <location>
        <begin position="101"/>
        <end position="124"/>
    </location>
</feature>
<keyword evidence="3" id="KW-1185">Reference proteome</keyword>